<dbReference type="RefSeq" id="WP_013779942.1">
    <property type="nucleotide sequence ID" value="NC_015520.1"/>
</dbReference>
<dbReference type="KEGG" id="mas:Mahau_0292"/>
<evidence type="ECO:0000313" key="3">
    <source>
        <dbReference type="Proteomes" id="UP000008457"/>
    </source>
</evidence>
<accession>F3ZX60</accession>
<reference evidence="2 3" key="2">
    <citation type="journal article" date="2011" name="Stand. Genomic Sci.">
        <title>Complete genome sequence of Mahella australiensis type strain (50-1 BON).</title>
        <authorList>
            <person name="Sikorski J."/>
            <person name="Teshima H."/>
            <person name="Nolan M."/>
            <person name="Lucas S."/>
            <person name="Hammon N."/>
            <person name="Deshpande S."/>
            <person name="Cheng J.F."/>
            <person name="Pitluck S."/>
            <person name="Liolios K."/>
            <person name="Pagani I."/>
            <person name="Ivanova N."/>
            <person name="Huntemann M."/>
            <person name="Mavromatis K."/>
            <person name="Ovchinikova G."/>
            <person name="Pati A."/>
            <person name="Tapia R."/>
            <person name="Han C."/>
            <person name="Goodwin L."/>
            <person name="Chen A."/>
            <person name="Palaniappan K."/>
            <person name="Land M."/>
            <person name="Hauser L."/>
            <person name="Ngatchou-Djao O.D."/>
            <person name="Rohde M."/>
            <person name="Pukall R."/>
            <person name="Spring S."/>
            <person name="Abt B."/>
            <person name="Goker M."/>
            <person name="Detter J.C."/>
            <person name="Woyke T."/>
            <person name="Bristow J."/>
            <person name="Markowitz V."/>
            <person name="Hugenholtz P."/>
            <person name="Eisen J.A."/>
            <person name="Kyrpides N.C."/>
            <person name="Klenk H.P."/>
            <person name="Lapidus A."/>
        </authorList>
    </citation>
    <scope>NUCLEOTIDE SEQUENCE [LARGE SCALE GENOMIC DNA]</scope>
    <source>
        <strain evidence="3">DSM 15567 / CIP 107919 / 50-1 BON</strain>
    </source>
</reference>
<gene>
    <name evidence="2" type="ordered locus">Mahau_0292</name>
</gene>
<feature type="transmembrane region" description="Helical" evidence="1">
    <location>
        <begin position="34"/>
        <end position="52"/>
    </location>
</feature>
<keyword evidence="1" id="KW-0812">Transmembrane</keyword>
<keyword evidence="1" id="KW-0472">Membrane</keyword>
<proteinExistence type="predicted"/>
<protein>
    <recommendedName>
        <fullName evidence="4">Yip1 domain-containing protein</fullName>
    </recommendedName>
</protein>
<keyword evidence="3" id="KW-1185">Reference proteome</keyword>
<reference evidence="3" key="1">
    <citation type="submission" date="2010-11" db="EMBL/GenBank/DDBJ databases">
        <title>The complete genome of Mahella australiensis DSM 15567.</title>
        <authorList>
            <consortium name="US DOE Joint Genome Institute (JGI-PGF)"/>
            <person name="Lucas S."/>
            <person name="Copeland A."/>
            <person name="Lapidus A."/>
            <person name="Bruce D."/>
            <person name="Goodwin L."/>
            <person name="Pitluck S."/>
            <person name="Kyrpides N."/>
            <person name="Mavromatis K."/>
            <person name="Pagani I."/>
            <person name="Ivanova N."/>
            <person name="Teshima H."/>
            <person name="Brettin T."/>
            <person name="Detter J.C."/>
            <person name="Han C."/>
            <person name="Tapia R."/>
            <person name="Land M."/>
            <person name="Hauser L."/>
            <person name="Markowitz V."/>
            <person name="Cheng J.-F."/>
            <person name="Hugenholtz P."/>
            <person name="Woyke T."/>
            <person name="Wu D."/>
            <person name="Spring S."/>
            <person name="Pukall R."/>
            <person name="Steenblock K."/>
            <person name="Schneider S."/>
            <person name="Klenk H.-P."/>
            <person name="Eisen J.A."/>
        </authorList>
    </citation>
    <scope>NUCLEOTIDE SEQUENCE [LARGE SCALE GENOMIC DNA]</scope>
    <source>
        <strain evidence="3">DSM 15567 / CIP 107919 / 50-1 BON</strain>
    </source>
</reference>
<name>F3ZX60_MAHA5</name>
<dbReference type="STRING" id="697281.Mahau_0292"/>
<feature type="transmembrane region" description="Helical" evidence="1">
    <location>
        <begin position="110"/>
        <end position="132"/>
    </location>
</feature>
<feature type="transmembrane region" description="Helical" evidence="1">
    <location>
        <begin position="168"/>
        <end position="185"/>
    </location>
</feature>
<evidence type="ECO:0008006" key="4">
    <source>
        <dbReference type="Google" id="ProtNLM"/>
    </source>
</evidence>
<sequence>MEMGKESGTVKQKRIPLSAVFNPSALISEHFENVPWPFAFSVSGFCFLLLFLQTGIDRLRAGTAMYFEVFQLVVVGTLFGTLGIFIIALIASVISKLFGSKWGIGQSMRAVALSYGSALAYMIIGIIINLIFKWNTAVAFGVTGMLWTMGPLYGVFRNMVGEKTIPSIIITAVCGSLVLFGWYALSAV</sequence>
<dbReference type="OrthoDB" id="1955117at2"/>
<evidence type="ECO:0000256" key="1">
    <source>
        <dbReference type="SAM" id="Phobius"/>
    </source>
</evidence>
<feature type="transmembrane region" description="Helical" evidence="1">
    <location>
        <begin position="138"/>
        <end position="156"/>
    </location>
</feature>
<dbReference type="EMBL" id="CP002360">
    <property type="protein sequence ID" value="AEE95509.1"/>
    <property type="molecule type" value="Genomic_DNA"/>
</dbReference>
<evidence type="ECO:0000313" key="2">
    <source>
        <dbReference type="EMBL" id="AEE95509.1"/>
    </source>
</evidence>
<organism evidence="2 3">
    <name type="scientific">Mahella australiensis (strain DSM 15567 / CIP 107919 / 50-1 BON)</name>
    <dbReference type="NCBI Taxonomy" id="697281"/>
    <lineage>
        <taxon>Bacteria</taxon>
        <taxon>Bacillati</taxon>
        <taxon>Bacillota</taxon>
        <taxon>Clostridia</taxon>
        <taxon>Thermoanaerobacterales</taxon>
        <taxon>Thermoanaerobacterales Family IV. Incertae Sedis</taxon>
        <taxon>Mahella</taxon>
    </lineage>
</organism>
<dbReference type="AlphaFoldDB" id="F3ZX60"/>
<dbReference type="eggNOG" id="ENOG5032W8W">
    <property type="taxonomic scope" value="Bacteria"/>
</dbReference>
<dbReference type="Proteomes" id="UP000008457">
    <property type="component" value="Chromosome"/>
</dbReference>
<dbReference type="HOGENOM" id="CLU_1465648_0_0_9"/>
<feature type="transmembrane region" description="Helical" evidence="1">
    <location>
        <begin position="72"/>
        <end position="98"/>
    </location>
</feature>
<keyword evidence="1" id="KW-1133">Transmembrane helix</keyword>